<keyword evidence="4" id="KW-0663">Pyridoxal phosphate</keyword>
<feature type="domain" description="Aminotransferase class I/classII large" evidence="5">
    <location>
        <begin position="8"/>
        <end position="262"/>
    </location>
</feature>
<reference evidence="8" key="1">
    <citation type="submission" date="2012-12" db="EMBL/GenBank/DDBJ databases">
        <authorList>
            <person name="Hellsten U."/>
            <person name="Grimwood J."/>
            <person name="Chapman J.A."/>
            <person name="Shapiro H."/>
            <person name="Aerts A."/>
            <person name="Otillar R.P."/>
            <person name="Terry A.Y."/>
            <person name="Boore J.L."/>
            <person name="Simakov O."/>
            <person name="Marletaz F."/>
            <person name="Cho S.-J."/>
            <person name="Edsinger-Gonzales E."/>
            <person name="Havlak P."/>
            <person name="Kuo D.-H."/>
            <person name="Larsson T."/>
            <person name="Lv J."/>
            <person name="Arendt D."/>
            <person name="Savage R."/>
            <person name="Osoegawa K."/>
            <person name="de Jong P."/>
            <person name="Lindberg D.R."/>
            <person name="Seaver E.C."/>
            <person name="Weisblat D.A."/>
            <person name="Putnam N.H."/>
            <person name="Grigoriev I.V."/>
            <person name="Rokhsar D.S."/>
        </authorList>
    </citation>
    <scope>NUCLEOTIDE SEQUENCE</scope>
</reference>
<evidence type="ECO:0000256" key="1">
    <source>
        <dbReference type="ARBA" id="ARBA00001933"/>
    </source>
</evidence>
<dbReference type="STRING" id="6412.T1ERL7"/>
<dbReference type="EMBL" id="AMQM01000833">
    <property type="status" value="NOT_ANNOTATED_CDS"/>
    <property type="molecule type" value="Genomic_DNA"/>
</dbReference>
<dbReference type="PANTHER" id="PTHR42790">
    <property type="entry name" value="AMINOTRANSFERASE"/>
    <property type="match status" value="1"/>
</dbReference>
<dbReference type="OrthoDB" id="691673at2759"/>
<dbReference type="PANTHER" id="PTHR42790:SF19">
    <property type="entry name" value="KYNURENINE_ALPHA-AMINOADIPATE AMINOTRANSFERASE, MITOCHONDRIAL"/>
    <property type="match status" value="1"/>
</dbReference>
<dbReference type="HOGENOM" id="CLU_730124_0_0_1"/>
<name>T1ERL7_HELRO</name>
<evidence type="ECO:0000256" key="3">
    <source>
        <dbReference type="ARBA" id="ARBA00022679"/>
    </source>
</evidence>
<comment type="cofactor">
    <cofactor evidence="1">
        <name>pyridoxal 5'-phosphate</name>
        <dbReference type="ChEBI" id="CHEBI:597326"/>
    </cofactor>
</comment>
<dbReference type="Pfam" id="PF00155">
    <property type="entry name" value="Aminotran_1_2"/>
    <property type="match status" value="1"/>
</dbReference>
<evidence type="ECO:0000256" key="2">
    <source>
        <dbReference type="ARBA" id="ARBA00022576"/>
    </source>
</evidence>
<dbReference type="GO" id="GO:0016212">
    <property type="term" value="F:kynurenine-oxoglutarate transaminase activity"/>
    <property type="evidence" value="ECO:0000318"/>
    <property type="project" value="GO_Central"/>
</dbReference>
<evidence type="ECO:0000313" key="6">
    <source>
        <dbReference type="EMBL" id="ESO02290.1"/>
    </source>
</evidence>
<keyword evidence="8" id="KW-1185">Reference proteome</keyword>
<keyword evidence="2" id="KW-0032">Aminotransferase</keyword>
<dbReference type="InterPro" id="IPR015424">
    <property type="entry name" value="PyrdxlP-dep_Trfase"/>
</dbReference>
<dbReference type="RefSeq" id="XP_009019698.1">
    <property type="nucleotide sequence ID" value="XM_009021450.1"/>
</dbReference>
<evidence type="ECO:0000256" key="4">
    <source>
        <dbReference type="ARBA" id="ARBA00022898"/>
    </source>
</evidence>
<dbReference type="AlphaFoldDB" id="T1ERL7"/>
<dbReference type="GO" id="GO:1901605">
    <property type="term" value="P:alpha-amino acid metabolic process"/>
    <property type="evidence" value="ECO:0000318"/>
    <property type="project" value="GO_Central"/>
</dbReference>
<dbReference type="Gene3D" id="3.40.640.10">
    <property type="entry name" value="Type I PLP-dependent aspartate aminotransferase-like (Major domain)"/>
    <property type="match status" value="1"/>
</dbReference>
<reference evidence="6 8" key="2">
    <citation type="journal article" date="2013" name="Nature">
        <title>Insights into bilaterian evolution from three spiralian genomes.</title>
        <authorList>
            <person name="Simakov O."/>
            <person name="Marletaz F."/>
            <person name="Cho S.J."/>
            <person name="Edsinger-Gonzales E."/>
            <person name="Havlak P."/>
            <person name="Hellsten U."/>
            <person name="Kuo D.H."/>
            <person name="Larsson T."/>
            <person name="Lv J."/>
            <person name="Arendt D."/>
            <person name="Savage R."/>
            <person name="Osoegawa K."/>
            <person name="de Jong P."/>
            <person name="Grimwood J."/>
            <person name="Chapman J.A."/>
            <person name="Shapiro H."/>
            <person name="Aerts A."/>
            <person name="Otillar R.P."/>
            <person name="Terry A.Y."/>
            <person name="Boore J.L."/>
            <person name="Grigoriev I.V."/>
            <person name="Lindberg D.R."/>
            <person name="Seaver E.C."/>
            <person name="Weisblat D.A."/>
            <person name="Putnam N.H."/>
            <person name="Rokhsar D.S."/>
        </authorList>
    </citation>
    <scope>NUCLEOTIDE SEQUENCE</scope>
</reference>
<dbReference type="InterPro" id="IPR015421">
    <property type="entry name" value="PyrdxlP-dep_Trfase_major"/>
</dbReference>
<proteinExistence type="predicted"/>
<dbReference type="GeneID" id="20199217"/>
<organism evidence="7 8">
    <name type="scientific">Helobdella robusta</name>
    <name type="common">Californian leech</name>
    <dbReference type="NCBI Taxonomy" id="6412"/>
    <lineage>
        <taxon>Eukaryota</taxon>
        <taxon>Metazoa</taxon>
        <taxon>Spiralia</taxon>
        <taxon>Lophotrochozoa</taxon>
        <taxon>Annelida</taxon>
        <taxon>Clitellata</taxon>
        <taxon>Hirudinea</taxon>
        <taxon>Rhynchobdellida</taxon>
        <taxon>Glossiphoniidae</taxon>
        <taxon>Helobdella</taxon>
    </lineage>
</organism>
<dbReference type="KEGG" id="hro:HELRODRAFT_161542"/>
<dbReference type="EMBL" id="KB096742">
    <property type="protein sequence ID" value="ESO02290.1"/>
    <property type="molecule type" value="Genomic_DNA"/>
</dbReference>
<evidence type="ECO:0000259" key="5">
    <source>
        <dbReference type="Pfam" id="PF00155"/>
    </source>
</evidence>
<gene>
    <name evidence="7" type="primary">20199217</name>
    <name evidence="6" type="ORF">HELRODRAFT_161542</name>
</gene>
<protein>
    <recommendedName>
        <fullName evidence="5">Aminotransferase class I/classII large domain-containing protein</fullName>
    </recommendedName>
</protein>
<keyword evidence="3" id="KW-0808">Transferase</keyword>
<dbReference type="EnsemblMetazoa" id="HelroT161542">
    <property type="protein sequence ID" value="HelroP161542"/>
    <property type="gene ID" value="HelroG161542"/>
</dbReference>
<evidence type="ECO:0000313" key="7">
    <source>
        <dbReference type="EnsemblMetazoa" id="HelroP161542"/>
    </source>
</evidence>
<dbReference type="SUPFAM" id="SSF53383">
    <property type="entry name" value="PLP-dependent transferases"/>
    <property type="match status" value="1"/>
</dbReference>
<dbReference type="InterPro" id="IPR050859">
    <property type="entry name" value="Class-I_PLP-dep_aminotransf"/>
</dbReference>
<dbReference type="CDD" id="cd00609">
    <property type="entry name" value="AAT_like"/>
    <property type="match status" value="1"/>
</dbReference>
<dbReference type="InParanoid" id="T1ERL7"/>
<evidence type="ECO:0000313" key="8">
    <source>
        <dbReference type="Proteomes" id="UP000015101"/>
    </source>
</evidence>
<dbReference type="CTD" id="20199217"/>
<dbReference type="FunFam" id="3.40.640.10:FF:000335">
    <property type="entry name" value="Uncharacterized protein"/>
    <property type="match status" value="1"/>
</dbReference>
<dbReference type="eggNOG" id="KOG0634">
    <property type="taxonomic scope" value="Eukaryota"/>
</dbReference>
<dbReference type="InterPro" id="IPR004839">
    <property type="entry name" value="Aminotransferase_I/II_large"/>
</dbReference>
<dbReference type="FunCoup" id="T1ERL7">
    <property type="interactions" value="14"/>
</dbReference>
<dbReference type="OMA" id="QMITENA"/>
<sequence>MQKHLHRPPLSKTNELDLCITSGSLDGLTKSFEMLVSAGDQVLIEQPLCSHVISALKPLECTIVPLETDSHGITPSSLAQISKCGNNNNSMKFLYTSPNGSIPAGITTTLERKEMVYKFAQENDLLILENDPYSFLQYTKEPEPSYLSMDVDGRVLRFDSLSAVISPGLQIGYVTGAKALIERIVLHVMVSSMHVSTLSQVMTLELLKELGYDGFKDYTNSVAEFFKDKLKVVLRAADKYLKDSIEWTVPQGGVCLWMKLKNGYQYVGEFEETTGSSHIIFASGKHFFVDPPNHATDYIVAFFYYCFEDSDDSIDYKHVWVCCMDISVISETAKWFFQKYLFIVNSLKRLISSTHDATNNLNTACMFVALVPKILNSIA</sequence>
<reference evidence="7" key="3">
    <citation type="submission" date="2015-06" db="UniProtKB">
        <authorList>
            <consortium name="EnsemblMetazoa"/>
        </authorList>
    </citation>
    <scope>IDENTIFICATION</scope>
</reference>
<accession>T1ERL7</accession>
<dbReference type="Proteomes" id="UP000015101">
    <property type="component" value="Unassembled WGS sequence"/>
</dbReference>
<dbReference type="GO" id="GO:0030170">
    <property type="term" value="F:pyridoxal phosphate binding"/>
    <property type="evidence" value="ECO:0007669"/>
    <property type="project" value="InterPro"/>
</dbReference>